<gene>
    <name evidence="2" type="ORF">C1I91_16900</name>
</gene>
<protein>
    <submittedName>
        <fullName evidence="2">GNAT family N-acetyltransferase</fullName>
    </submittedName>
</protein>
<proteinExistence type="predicted"/>
<evidence type="ECO:0000313" key="2">
    <source>
        <dbReference type="EMBL" id="QAA33180.1"/>
    </source>
</evidence>
<accession>A0A3R5QV30</accession>
<dbReference type="GO" id="GO:0016747">
    <property type="term" value="F:acyltransferase activity, transferring groups other than amino-acyl groups"/>
    <property type="evidence" value="ECO:0007669"/>
    <property type="project" value="InterPro"/>
</dbReference>
<keyword evidence="3" id="KW-1185">Reference proteome</keyword>
<dbReference type="CDD" id="cd04301">
    <property type="entry name" value="NAT_SF"/>
    <property type="match status" value="1"/>
</dbReference>
<sequence>MIWKLKKFNELSGEEVYKLLRLRSEVFVVEQQCIYLDPDGKDFKAYHLYLEDDGEIVACTRIFPKGIAYSEASIGRVIVKKDYRGRDLAKDMLVRAMEYLEVVLKEKVIKIQAQAYLFDFYRGFGFEPVSEEYLEDGIPHIDMICKK</sequence>
<dbReference type="OrthoDB" id="9796171at2"/>
<dbReference type="Gene3D" id="3.40.630.30">
    <property type="match status" value="1"/>
</dbReference>
<dbReference type="KEGG" id="cmah:C1I91_16900"/>
<keyword evidence="2" id="KW-0808">Transferase</keyword>
<feature type="domain" description="N-acetyltransferase" evidence="1">
    <location>
        <begin position="6"/>
        <end position="147"/>
    </location>
</feature>
<dbReference type="Pfam" id="PF13673">
    <property type="entry name" value="Acetyltransf_10"/>
    <property type="match status" value="1"/>
</dbReference>
<dbReference type="RefSeq" id="WP_128213906.1">
    <property type="nucleotide sequence ID" value="NZ_CP025746.1"/>
</dbReference>
<evidence type="ECO:0000259" key="1">
    <source>
        <dbReference type="PROSITE" id="PS51186"/>
    </source>
</evidence>
<name>A0A3R5QV30_9CLOT</name>
<organism evidence="2 3">
    <name type="scientific">Clostridium manihotivorum</name>
    <dbReference type="NCBI Taxonomy" id="2320868"/>
    <lineage>
        <taxon>Bacteria</taxon>
        <taxon>Bacillati</taxon>
        <taxon>Bacillota</taxon>
        <taxon>Clostridia</taxon>
        <taxon>Eubacteriales</taxon>
        <taxon>Clostridiaceae</taxon>
        <taxon>Clostridium</taxon>
    </lineage>
</organism>
<dbReference type="InterPro" id="IPR016181">
    <property type="entry name" value="Acyl_CoA_acyltransferase"/>
</dbReference>
<dbReference type="AlphaFoldDB" id="A0A3R5QV30"/>
<dbReference type="PROSITE" id="PS51186">
    <property type="entry name" value="GNAT"/>
    <property type="match status" value="1"/>
</dbReference>
<dbReference type="InterPro" id="IPR000182">
    <property type="entry name" value="GNAT_dom"/>
</dbReference>
<dbReference type="EMBL" id="CP025746">
    <property type="protein sequence ID" value="QAA33180.1"/>
    <property type="molecule type" value="Genomic_DNA"/>
</dbReference>
<evidence type="ECO:0000313" key="3">
    <source>
        <dbReference type="Proteomes" id="UP000286268"/>
    </source>
</evidence>
<dbReference type="Proteomes" id="UP000286268">
    <property type="component" value="Chromosome"/>
</dbReference>
<reference evidence="2 3" key="1">
    <citation type="submission" date="2018-01" db="EMBL/GenBank/DDBJ databases">
        <title>Genome Sequencing and Assembly of Anaerobacter polyendosporus strain CT4.</title>
        <authorList>
            <person name="Tachaapaikoon C."/>
            <person name="Sutheeworapong S."/>
            <person name="Jenjaroenpun P."/>
            <person name="Wongsurawat T."/>
            <person name="Nookeaw I."/>
            <person name="Cheawchanlertfa P."/>
            <person name="Kosugi A."/>
            <person name="Cheevadhanarak S."/>
            <person name="Ratanakhanokchai K."/>
        </authorList>
    </citation>
    <scope>NUCLEOTIDE SEQUENCE [LARGE SCALE GENOMIC DNA]</scope>
    <source>
        <strain evidence="2 3">CT4</strain>
    </source>
</reference>
<dbReference type="SUPFAM" id="SSF55729">
    <property type="entry name" value="Acyl-CoA N-acyltransferases (Nat)"/>
    <property type="match status" value="1"/>
</dbReference>